<evidence type="ECO:0000313" key="2">
    <source>
        <dbReference type="EMBL" id="PKY91582.1"/>
    </source>
</evidence>
<dbReference type="EMBL" id="PKGZ01000002">
    <property type="protein sequence ID" value="PKY91582.1"/>
    <property type="molecule type" value="Genomic_DNA"/>
</dbReference>
<evidence type="ECO:0008006" key="4">
    <source>
        <dbReference type="Google" id="ProtNLM"/>
    </source>
</evidence>
<sequence>MNILPKNEIKPTVDTPHNFFIYGATMSGKSYLAGEFPNPLFIDTDGNASANPYPSIEVRNIKNKSGDIVNSVVDQLSDIILELQTTNHGFETVVLDVIDDISIMIEQYICNKNKVEALSDIAYGKGYNLFNTIFNQLVIDLKTLPINVIYISRMNTKIDNNVSYEVPSLPEKKVNIVNGNCDYMIQTQKIGKNHIRSVKAKRKNYEREKIDDQRILKILDTVTGAFERSHPISKAKQDEIVKELDKKQEQSFISDNKEQPRKKPQI</sequence>
<accession>A0A2I1K7J3</accession>
<dbReference type="Pfam" id="PF13479">
    <property type="entry name" value="AAA_24"/>
    <property type="match status" value="1"/>
</dbReference>
<dbReference type="AlphaFoldDB" id="A0A2I1K7J3"/>
<reference evidence="2 3" key="1">
    <citation type="submission" date="2017-12" db="EMBL/GenBank/DDBJ databases">
        <title>Phylogenetic diversity of female urinary microbiome.</title>
        <authorList>
            <person name="Thomas-White K."/>
            <person name="Wolfe A.J."/>
        </authorList>
    </citation>
    <scope>NUCLEOTIDE SEQUENCE [LARGE SCALE GENOMIC DNA]</scope>
    <source>
        <strain evidence="2 3">UMB0844</strain>
    </source>
</reference>
<organism evidence="2 3">
    <name type="scientific">Aerococcus christensenii</name>
    <dbReference type="NCBI Taxonomy" id="87541"/>
    <lineage>
        <taxon>Bacteria</taxon>
        <taxon>Bacillati</taxon>
        <taxon>Bacillota</taxon>
        <taxon>Bacilli</taxon>
        <taxon>Lactobacillales</taxon>
        <taxon>Aerococcaceae</taxon>
        <taxon>Aerococcus</taxon>
    </lineage>
</organism>
<feature type="region of interest" description="Disordered" evidence="1">
    <location>
        <begin position="245"/>
        <end position="266"/>
    </location>
</feature>
<protein>
    <recommendedName>
        <fullName evidence="4">NTP-binding protein</fullName>
    </recommendedName>
</protein>
<proteinExistence type="predicted"/>
<name>A0A2I1K7J3_9LACT</name>
<evidence type="ECO:0000313" key="3">
    <source>
        <dbReference type="Proteomes" id="UP000234775"/>
    </source>
</evidence>
<gene>
    <name evidence="2" type="ORF">CYJ27_02590</name>
</gene>
<dbReference type="Proteomes" id="UP000234775">
    <property type="component" value="Unassembled WGS sequence"/>
</dbReference>
<comment type="caution">
    <text evidence="2">The sequence shown here is derived from an EMBL/GenBank/DDBJ whole genome shotgun (WGS) entry which is preliminary data.</text>
</comment>
<keyword evidence="3" id="KW-1185">Reference proteome</keyword>
<evidence type="ECO:0000256" key="1">
    <source>
        <dbReference type="SAM" id="MobiDB-lite"/>
    </source>
</evidence>
<dbReference type="RefSeq" id="WP_101659830.1">
    <property type="nucleotide sequence ID" value="NZ_PKGZ01000002.1"/>
</dbReference>